<protein>
    <submittedName>
        <fullName evidence="8">Interferon regulatory factor 7 isoform X1</fullName>
    </submittedName>
</protein>
<accession>A0A6J0STX0</accession>
<dbReference type="PRINTS" id="PR00267">
    <property type="entry name" value="INTFRNREGFCT"/>
</dbReference>
<gene>
    <name evidence="8" type="primary">IRF7</name>
</gene>
<comment type="subcellular location">
    <subcellularLocation>
        <location evidence="1">Nucleus</location>
    </subcellularLocation>
</comment>
<dbReference type="Gene3D" id="2.60.200.10">
    <property type="match status" value="1"/>
</dbReference>
<keyword evidence="3" id="KW-0238">DNA-binding</keyword>
<dbReference type="SUPFAM" id="SSF49879">
    <property type="entry name" value="SMAD/FHA domain"/>
    <property type="match status" value="1"/>
</dbReference>
<dbReference type="InterPro" id="IPR001346">
    <property type="entry name" value="Interferon_reg_fact_DNA-bd_dom"/>
</dbReference>
<dbReference type="OrthoDB" id="8691508at2759"/>
<dbReference type="GeneID" id="110074187"/>
<dbReference type="InterPro" id="IPR019817">
    <property type="entry name" value="Interferon_reg_fac_CS"/>
</dbReference>
<keyword evidence="5" id="KW-0539">Nucleus</keyword>
<keyword evidence="4" id="KW-0804">Transcription</keyword>
<reference evidence="8" key="2">
    <citation type="submission" date="2025-08" db="UniProtKB">
        <authorList>
            <consortium name="RefSeq"/>
        </authorList>
    </citation>
    <scope>IDENTIFICATION</scope>
</reference>
<dbReference type="InterPro" id="IPR019471">
    <property type="entry name" value="Interferon_reg_factor-3"/>
</dbReference>
<dbReference type="SMART" id="SM00348">
    <property type="entry name" value="IRF"/>
    <property type="match status" value="1"/>
</dbReference>
<keyword evidence="2" id="KW-0805">Transcription regulation</keyword>
<dbReference type="RefSeq" id="XP_020639822.2">
    <property type="nucleotide sequence ID" value="XM_020784163.2"/>
</dbReference>
<keyword evidence="7" id="KW-1185">Reference proteome</keyword>
<dbReference type="PANTHER" id="PTHR11949">
    <property type="entry name" value="INTERFERON REGULATORY FACTOR"/>
    <property type="match status" value="1"/>
</dbReference>
<feature type="domain" description="IRF tryptophan pentad repeat" evidence="6">
    <location>
        <begin position="12"/>
        <end position="115"/>
    </location>
</feature>
<organism evidence="7 8">
    <name type="scientific">Pogona vitticeps</name>
    <name type="common">central bearded dragon</name>
    <dbReference type="NCBI Taxonomy" id="103695"/>
    <lineage>
        <taxon>Eukaryota</taxon>
        <taxon>Metazoa</taxon>
        <taxon>Chordata</taxon>
        <taxon>Craniata</taxon>
        <taxon>Vertebrata</taxon>
        <taxon>Euteleostomi</taxon>
        <taxon>Lepidosauria</taxon>
        <taxon>Squamata</taxon>
        <taxon>Bifurcata</taxon>
        <taxon>Unidentata</taxon>
        <taxon>Episquamata</taxon>
        <taxon>Toxicofera</taxon>
        <taxon>Iguania</taxon>
        <taxon>Acrodonta</taxon>
        <taxon>Agamidae</taxon>
        <taxon>Amphibolurinae</taxon>
        <taxon>Pogona</taxon>
    </lineage>
</organism>
<dbReference type="InterPro" id="IPR036390">
    <property type="entry name" value="WH_DNA-bd_sf"/>
</dbReference>
<evidence type="ECO:0000256" key="2">
    <source>
        <dbReference type="ARBA" id="ARBA00023015"/>
    </source>
</evidence>
<dbReference type="SUPFAM" id="SSF46785">
    <property type="entry name" value="Winged helix' DNA-binding domain"/>
    <property type="match status" value="1"/>
</dbReference>
<proteinExistence type="predicted"/>
<evidence type="ECO:0000259" key="6">
    <source>
        <dbReference type="PROSITE" id="PS51507"/>
    </source>
</evidence>
<dbReference type="CDD" id="cd00103">
    <property type="entry name" value="IRF"/>
    <property type="match status" value="1"/>
</dbReference>
<evidence type="ECO:0000256" key="4">
    <source>
        <dbReference type="ARBA" id="ARBA00023163"/>
    </source>
</evidence>
<evidence type="ECO:0000256" key="5">
    <source>
        <dbReference type="ARBA" id="ARBA00023242"/>
    </source>
</evidence>
<evidence type="ECO:0000256" key="1">
    <source>
        <dbReference type="ARBA" id="ARBA00004123"/>
    </source>
</evidence>
<dbReference type="InterPro" id="IPR008984">
    <property type="entry name" value="SMAD_FHA_dom_sf"/>
</dbReference>
<sequence length="573" mass="64957">MTAVANERGPQKICFFDWLVNEINSGKYEGLYWLDENHTIFRIPWKHNARKDLVSSDYMIFKEWAMVSRKYNEAVQDPAKWKTNFRCALNSTKRFEEVKSNEPDFHRYRIITTQPNKTPAANLPADTNNGSNPVVDINPCNEGVPVLHQPTPLVQQEINDAFGTLTLGNPAAVPNGNTPGNFNHDTLQWVMHQAQLNVGGIQPVSWNPALGNHPVEETLYAQNDAYAVPQMDQPFRNEKVNEPVVVNNCYEEPVKWLVQNVENSQSFATVPLQQAQQTNPATNQYNPVGEALHNNNCFIENVFMDEEPEGEEVIMNNATRNGCHMGAGQQPMMEEGICALPALTSTEPPANTAPLQNNIAFPLRLDVSIYYRGRLLCELQVEESSCVFTYNHHYAHVPCNAQIIVFPGPEGLPDAKQACHTLTVLQETGLLLYQKNEKLCAKRLGKSKVFWAFSKQLNNMAEPRMLPRDEDIEIFNYEKFLQELKKFMSGQIRSSPDYTIYLCFGQRLSASKPKDSKLILVKLVSRVCKCWHEQSQREGASSLNTENDSLQISNSLYDMIEQLSTSYLPREVP</sequence>
<dbReference type="Proteomes" id="UP001652642">
    <property type="component" value="Chromosome 1"/>
</dbReference>
<dbReference type="SMART" id="SM01243">
    <property type="entry name" value="IRF-3"/>
    <property type="match status" value="1"/>
</dbReference>
<evidence type="ECO:0000256" key="3">
    <source>
        <dbReference type="ARBA" id="ARBA00023125"/>
    </source>
</evidence>
<dbReference type="Pfam" id="PF00605">
    <property type="entry name" value="IRF"/>
    <property type="match status" value="1"/>
</dbReference>
<dbReference type="Gene3D" id="1.10.10.10">
    <property type="entry name" value="Winged helix-like DNA-binding domain superfamily/Winged helix DNA-binding domain"/>
    <property type="match status" value="1"/>
</dbReference>
<dbReference type="PROSITE" id="PS51507">
    <property type="entry name" value="IRF_2"/>
    <property type="match status" value="1"/>
</dbReference>
<evidence type="ECO:0000313" key="7">
    <source>
        <dbReference type="Proteomes" id="UP001652642"/>
    </source>
</evidence>
<evidence type="ECO:0000313" key="8">
    <source>
        <dbReference type="RefSeq" id="XP_020639822.2"/>
    </source>
</evidence>
<dbReference type="InterPro" id="IPR017855">
    <property type="entry name" value="SMAD-like_dom_sf"/>
</dbReference>
<dbReference type="PANTHER" id="PTHR11949:SF2">
    <property type="entry name" value="INTERFERON REGULATORY FACTOR 7"/>
    <property type="match status" value="1"/>
</dbReference>
<dbReference type="Pfam" id="PF10401">
    <property type="entry name" value="IRF-3"/>
    <property type="match status" value="1"/>
</dbReference>
<dbReference type="PROSITE" id="PS00601">
    <property type="entry name" value="IRF_1"/>
    <property type="match status" value="1"/>
</dbReference>
<name>A0A6J0STX0_9SAUR</name>
<reference evidence="7" key="1">
    <citation type="submission" date="2025-05" db="UniProtKB">
        <authorList>
            <consortium name="RefSeq"/>
        </authorList>
    </citation>
    <scope>NUCLEOTIDE SEQUENCE [LARGE SCALE GENOMIC DNA]</scope>
</reference>
<dbReference type="InterPro" id="IPR036388">
    <property type="entry name" value="WH-like_DNA-bd_sf"/>
</dbReference>